<organism evidence="2">
    <name type="scientific">Spongospora subterranea</name>
    <dbReference type="NCBI Taxonomy" id="70186"/>
    <lineage>
        <taxon>Eukaryota</taxon>
        <taxon>Sar</taxon>
        <taxon>Rhizaria</taxon>
        <taxon>Endomyxa</taxon>
        <taxon>Phytomyxea</taxon>
        <taxon>Plasmodiophorida</taxon>
        <taxon>Plasmodiophoridae</taxon>
        <taxon>Spongospora</taxon>
    </lineage>
</organism>
<proteinExistence type="predicted"/>
<accession>A0A0H5RGE5</accession>
<dbReference type="AlphaFoldDB" id="A0A0H5RGE5"/>
<protein>
    <submittedName>
        <fullName evidence="2">Uncharacterized protein</fullName>
    </submittedName>
</protein>
<feature type="non-terminal residue" evidence="2">
    <location>
        <position position="103"/>
    </location>
</feature>
<evidence type="ECO:0000313" key="2">
    <source>
        <dbReference type="EMBL" id="CRZ13093.1"/>
    </source>
</evidence>
<sequence>YLGWAFGVSWGISGGQQPTDDQEDSPILPMTSDPQRLIDPGTHDPDQNDTAILQIMDTIDERILELSQTVDGATFATSRTTAPWELSLNPSDVVAELSALKAQ</sequence>
<evidence type="ECO:0000256" key="1">
    <source>
        <dbReference type="SAM" id="MobiDB-lite"/>
    </source>
</evidence>
<name>A0A0H5RGE5_9EUKA</name>
<reference evidence="2" key="1">
    <citation type="submission" date="2015-04" db="EMBL/GenBank/DDBJ databases">
        <title>The genome sequence of the plant pathogenic Rhizarian Plasmodiophora brassicae reveals insights in its biotrophic life cycle and the origin of chitin synthesis.</title>
        <authorList>
            <person name="Schwelm A."/>
            <person name="Fogelqvist J."/>
            <person name="Knaust A."/>
            <person name="Julke S."/>
            <person name="Lilja T."/>
            <person name="Dhandapani V."/>
            <person name="Bonilla-Rosso G."/>
            <person name="Karlsson M."/>
            <person name="Shevchenko A."/>
            <person name="Choi S.R."/>
            <person name="Kim H.G."/>
            <person name="Park J.Y."/>
            <person name="Lim Y.P."/>
            <person name="Ludwig-Muller J."/>
            <person name="Dixelius C."/>
        </authorList>
    </citation>
    <scope>NUCLEOTIDE SEQUENCE</scope>
    <source>
        <tissue evidence="2">Potato root galls</tissue>
    </source>
</reference>
<feature type="region of interest" description="Disordered" evidence="1">
    <location>
        <begin position="11"/>
        <end position="47"/>
    </location>
</feature>
<feature type="non-terminal residue" evidence="2">
    <location>
        <position position="1"/>
    </location>
</feature>
<dbReference type="EMBL" id="HACM01012651">
    <property type="protein sequence ID" value="CRZ13093.1"/>
    <property type="molecule type" value="Transcribed_RNA"/>
</dbReference>